<dbReference type="Pfam" id="PF22768">
    <property type="entry name" value="SPP1_Dit"/>
    <property type="match status" value="1"/>
</dbReference>
<dbReference type="Proteomes" id="UP000608420">
    <property type="component" value="Unassembled WGS sequence"/>
</dbReference>
<evidence type="ECO:0000259" key="1">
    <source>
        <dbReference type="Pfam" id="PF22768"/>
    </source>
</evidence>
<accession>A0ABQ1VQZ9</accession>
<name>A0ABQ1VQZ9_9BACL</name>
<gene>
    <name evidence="2" type="ORF">GCM10010913_05570</name>
</gene>
<proteinExistence type="predicted"/>
<protein>
    <recommendedName>
        <fullName evidence="1">Siphovirus-type tail component C-terminal domain-containing protein</fullName>
    </recommendedName>
</protein>
<dbReference type="Gene3D" id="2.60.120.860">
    <property type="match status" value="1"/>
</dbReference>
<dbReference type="InterPro" id="IPR054738">
    <property type="entry name" value="Siphovirus-type_tail_C"/>
</dbReference>
<organism evidence="2 3">
    <name type="scientific">Paenibacillus aceti</name>
    <dbReference type="NCBI Taxonomy" id="1820010"/>
    <lineage>
        <taxon>Bacteria</taxon>
        <taxon>Bacillati</taxon>
        <taxon>Bacillota</taxon>
        <taxon>Bacilli</taxon>
        <taxon>Bacillales</taxon>
        <taxon>Paenibacillaceae</taxon>
        <taxon>Paenibacillus</taxon>
    </lineage>
</organism>
<evidence type="ECO:0000313" key="3">
    <source>
        <dbReference type="Proteomes" id="UP000608420"/>
    </source>
</evidence>
<feature type="domain" description="Siphovirus-type tail component C-terminal" evidence="1">
    <location>
        <begin position="102"/>
        <end position="154"/>
    </location>
</feature>
<keyword evidence="3" id="KW-1185">Reference proteome</keyword>
<reference evidence="3" key="1">
    <citation type="journal article" date="2019" name="Int. J. Syst. Evol. Microbiol.">
        <title>The Global Catalogue of Microorganisms (GCM) 10K type strain sequencing project: providing services to taxonomists for standard genome sequencing and annotation.</title>
        <authorList>
            <consortium name="The Broad Institute Genomics Platform"/>
            <consortium name="The Broad Institute Genome Sequencing Center for Infectious Disease"/>
            <person name="Wu L."/>
            <person name="Ma J."/>
        </authorList>
    </citation>
    <scope>NUCLEOTIDE SEQUENCE [LARGE SCALE GENOMIC DNA]</scope>
    <source>
        <strain evidence="3">CGMCC 1.15420</strain>
    </source>
</reference>
<dbReference type="RefSeq" id="WP_120462521.1">
    <property type="nucleotide sequence ID" value="NZ_BMIW01000003.1"/>
</dbReference>
<dbReference type="EMBL" id="BMIW01000003">
    <property type="protein sequence ID" value="GGF86980.1"/>
    <property type="molecule type" value="Genomic_DNA"/>
</dbReference>
<evidence type="ECO:0000313" key="2">
    <source>
        <dbReference type="EMBL" id="GGF86980.1"/>
    </source>
</evidence>
<comment type="caution">
    <text evidence="2">The sequence shown here is derived from an EMBL/GenBank/DDBJ whole genome shotgun (WGS) entry which is preliminary data.</text>
</comment>
<sequence>MFGGPFNRTPYNRPLTTFVFGRAVLNGCAGMISKSTVEVGGRAVLGGYSGMQSDFTREVFFVARMDAESGVSASCNLERMASAIMHGISSLQGKASRYHVDEIEFTGPFSPGDKIVIDSEKFKITQNGVNASHLYEGDFFDLNLGTNNLTWTDPATGRTILFRITHRDKFLY</sequence>